<feature type="non-terminal residue" evidence="1">
    <location>
        <position position="1"/>
    </location>
</feature>
<protein>
    <submittedName>
        <fullName evidence="1">7989_t:CDS:1</fullName>
    </submittedName>
</protein>
<name>A0ACA9MLU9_9GLOM</name>
<feature type="non-terminal residue" evidence="1">
    <location>
        <position position="488"/>
    </location>
</feature>
<sequence>MPRKKSNSDDGDLEYAPSRESIIEDEETESQPKTKARRSKKKTEDSDDSVEDSQNDTVKDKKSKKHKDTTNNKKKTKKNQDSIIDTISNSAVSQPVHWVQQLVKGDEKDKKKDKDPLTAAEKNKKKDKDPLTAAEKNKKKDKDPLTATEKEAANEAEEEILKSVPLPSSLKSRGNNKKTCIIGAINIQAFGTKKSANKPIMRIIVDILKRYDIILCQEIHAPNGKTEIIQNLVDSISTSSTPYAYTLSDPIGRNSYQERYLYLYRKNDWKVIDAYIIDDTKLGDKFIREPYVARFQHLKYSDVRINLVGCHTQPENAYNEIQALVTDVYPDVKKKVVQRTRGISKTTEKKEDLVDGLTRLFSYCCSCFTTSTEATSNQKARDVDVSEPIVIMGDFNASGSYLNKTNREELDKILQQKKLEWGIDHKSDTTVGTADAAYDRFIFEQKNMDRWIGKTDVWRFDEGWTNKSKEDPALVKKAAKRVTDHYPI</sequence>
<evidence type="ECO:0000313" key="2">
    <source>
        <dbReference type="Proteomes" id="UP000789860"/>
    </source>
</evidence>
<accession>A0ACA9MLU9</accession>
<comment type="caution">
    <text evidence="1">The sequence shown here is derived from an EMBL/GenBank/DDBJ whole genome shotgun (WGS) entry which is preliminary data.</text>
</comment>
<dbReference type="EMBL" id="CAJVPM010014139">
    <property type="protein sequence ID" value="CAG8599398.1"/>
    <property type="molecule type" value="Genomic_DNA"/>
</dbReference>
<gene>
    <name evidence="1" type="ORF">SCALOS_LOCUS6874</name>
</gene>
<evidence type="ECO:0000313" key="1">
    <source>
        <dbReference type="EMBL" id="CAG8599398.1"/>
    </source>
</evidence>
<reference evidence="1" key="1">
    <citation type="submission" date="2021-06" db="EMBL/GenBank/DDBJ databases">
        <authorList>
            <person name="Kallberg Y."/>
            <person name="Tangrot J."/>
            <person name="Rosling A."/>
        </authorList>
    </citation>
    <scope>NUCLEOTIDE SEQUENCE</scope>
    <source>
        <strain evidence="1">AU212A</strain>
    </source>
</reference>
<proteinExistence type="predicted"/>
<dbReference type="Proteomes" id="UP000789860">
    <property type="component" value="Unassembled WGS sequence"/>
</dbReference>
<organism evidence="1 2">
    <name type="scientific">Scutellospora calospora</name>
    <dbReference type="NCBI Taxonomy" id="85575"/>
    <lineage>
        <taxon>Eukaryota</taxon>
        <taxon>Fungi</taxon>
        <taxon>Fungi incertae sedis</taxon>
        <taxon>Mucoromycota</taxon>
        <taxon>Glomeromycotina</taxon>
        <taxon>Glomeromycetes</taxon>
        <taxon>Diversisporales</taxon>
        <taxon>Gigasporaceae</taxon>
        <taxon>Scutellospora</taxon>
    </lineage>
</organism>
<keyword evidence="2" id="KW-1185">Reference proteome</keyword>